<reference evidence="10" key="1">
    <citation type="journal article" date="2023" name="Mol. Phylogenet. Evol.">
        <title>Genome-scale phylogeny and comparative genomics of the fungal order Sordariales.</title>
        <authorList>
            <person name="Hensen N."/>
            <person name="Bonometti L."/>
            <person name="Westerberg I."/>
            <person name="Brannstrom I.O."/>
            <person name="Guillou S."/>
            <person name="Cros-Aarteil S."/>
            <person name="Calhoun S."/>
            <person name="Haridas S."/>
            <person name="Kuo A."/>
            <person name="Mondo S."/>
            <person name="Pangilinan J."/>
            <person name="Riley R."/>
            <person name="LaButti K."/>
            <person name="Andreopoulos B."/>
            <person name="Lipzen A."/>
            <person name="Chen C."/>
            <person name="Yan M."/>
            <person name="Daum C."/>
            <person name="Ng V."/>
            <person name="Clum A."/>
            <person name="Steindorff A."/>
            <person name="Ohm R.A."/>
            <person name="Martin F."/>
            <person name="Silar P."/>
            <person name="Natvig D.O."/>
            <person name="Lalanne C."/>
            <person name="Gautier V."/>
            <person name="Ament-Velasquez S.L."/>
            <person name="Kruys A."/>
            <person name="Hutchinson M.I."/>
            <person name="Powell A.J."/>
            <person name="Barry K."/>
            <person name="Miller A.N."/>
            <person name="Grigoriev I.V."/>
            <person name="Debuchy R."/>
            <person name="Gladieux P."/>
            <person name="Hiltunen Thoren M."/>
            <person name="Johannesson H."/>
        </authorList>
    </citation>
    <scope>NUCLEOTIDE SEQUENCE</scope>
    <source>
        <strain evidence="10">PSN293</strain>
    </source>
</reference>
<name>A0AAN7B1H4_9PEZI</name>
<evidence type="ECO:0000313" key="10">
    <source>
        <dbReference type="EMBL" id="KAK4206422.1"/>
    </source>
</evidence>
<dbReference type="GO" id="GO:0008412">
    <property type="term" value="F:4-hydroxybenzoate polyprenyltransferase activity"/>
    <property type="evidence" value="ECO:0007669"/>
    <property type="project" value="TreeGrafter"/>
</dbReference>
<evidence type="ECO:0000256" key="6">
    <source>
        <dbReference type="ARBA" id="ARBA00022692"/>
    </source>
</evidence>
<dbReference type="Gene3D" id="1.20.120.1780">
    <property type="entry name" value="UbiA prenyltransferase"/>
    <property type="match status" value="1"/>
</dbReference>
<evidence type="ECO:0000256" key="3">
    <source>
        <dbReference type="ARBA" id="ARBA00004721"/>
    </source>
</evidence>
<dbReference type="InterPro" id="IPR039653">
    <property type="entry name" value="Prenyltransferase"/>
</dbReference>
<evidence type="ECO:0000256" key="9">
    <source>
        <dbReference type="SAM" id="Phobius"/>
    </source>
</evidence>
<evidence type="ECO:0000256" key="8">
    <source>
        <dbReference type="ARBA" id="ARBA00023136"/>
    </source>
</evidence>
<evidence type="ECO:0000256" key="1">
    <source>
        <dbReference type="ARBA" id="ARBA00001946"/>
    </source>
</evidence>
<comment type="subcellular location">
    <subcellularLocation>
        <location evidence="2">Membrane</location>
        <topology evidence="2">Multi-pass membrane protein</topology>
    </subcellularLocation>
</comment>
<feature type="transmembrane region" description="Helical" evidence="9">
    <location>
        <begin position="153"/>
        <end position="180"/>
    </location>
</feature>
<evidence type="ECO:0000256" key="7">
    <source>
        <dbReference type="ARBA" id="ARBA00022989"/>
    </source>
</evidence>
<protein>
    <submittedName>
        <fullName evidence="10">Uncharacterized protein</fullName>
    </submittedName>
</protein>
<dbReference type="FunFam" id="1.20.120.1780:FF:000001">
    <property type="entry name" value="4-hydroxybenzoate octaprenyltransferase"/>
    <property type="match status" value="1"/>
</dbReference>
<dbReference type="Pfam" id="PF01040">
    <property type="entry name" value="UbiA"/>
    <property type="match status" value="1"/>
</dbReference>
<comment type="similarity">
    <text evidence="4">Belongs to the UbiA prenyltransferase family.</text>
</comment>
<gene>
    <name evidence="10" type="ORF">QBC37DRAFT_434994</name>
</gene>
<dbReference type="AlphaFoldDB" id="A0AAN7B1H4"/>
<dbReference type="Proteomes" id="UP001301769">
    <property type="component" value="Unassembled WGS sequence"/>
</dbReference>
<evidence type="ECO:0000313" key="11">
    <source>
        <dbReference type="Proteomes" id="UP001301769"/>
    </source>
</evidence>
<dbReference type="GO" id="GO:0006744">
    <property type="term" value="P:ubiquinone biosynthetic process"/>
    <property type="evidence" value="ECO:0007669"/>
    <property type="project" value="TreeGrafter"/>
</dbReference>
<accession>A0AAN7B1H4</accession>
<proteinExistence type="inferred from homology"/>
<keyword evidence="8 9" id="KW-0472">Membrane</keyword>
<dbReference type="GO" id="GO:0005743">
    <property type="term" value="C:mitochondrial inner membrane"/>
    <property type="evidence" value="ECO:0007669"/>
    <property type="project" value="TreeGrafter"/>
</dbReference>
<keyword evidence="7 9" id="KW-1133">Transmembrane helix</keyword>
<keyword evidence="11" id="KW-1185">Reference proteome</keyword>
<sequence length="190" mass="20104">MLAQIVVGAAILYPLQVTKSGGEHGNPTLGFHALVDGVLGFIYPSLKRYTHFPQVDLGMALSYAIFLALAATGKDPLAPLFETGTSGLSLSDRVADVVVSPVAQWALYLYLAGVIWTVIFDTIYAHQDYVDDLKAGVMGLAVLLGRKGTKPAFYVAIAVQVYLLVLAGLFAGFGIGYYVVSCGVTGLVLT</sequence>
<feature type="transmembrane region" description="Helical" evidence="9">
    <location>
        <begin position="105"/>
        <end position="124"/>
    </location>
</feature>
<evidence type="ECO:0000256" key="4">
    <source>
        <dbReference type="ARBA" id="ARBA00005985"/>
    </source>
</evidence>
<keyword evidence="6 9" id="KW-0812">Transmembrane</keyword>
<evidence type="ECO:0000256" key="2">
    <source>
        <dbReference type="ARBA" id="ARBA00004141"/>
    </source>
</evidence>
<organism evidence="10 11">
    <name type="scientific">Rhypophila decipiens</name>
    <dbReference type="NCBI Taxonomy" id="261697"/>
    <lineage>
        <taxon>Eukaryota</taxon>
        <taxon>Fungi</taxon>
        <taxon>Dikarya</taxon>
        <taxon>Ascomycota</taxon>
        <taxon>Pezizomycotina</taxon>
        <taxon>Sordariomycetes</taxon>
        <taxon>Sordariomycetidae</taxon>
        <taxon>Sordariales</taxon>
        <taxon>Naviculisporaceae</taxon>
        <taxon>Rhypophila</taxon>
    </lineage>
</organism>
<dbReference type="InterPro" id="IPR000537">
    <property type="entry name" value="UbiA_prenyltransferase"/>
</dbReference>
<comment type="cofactor">
    <cofactor evidence="1">
        <name>Mg(2+)</name>
        <dbReference type="ChEBI" id="CHEBI:18420"/>
    </cofactor>
</comment>
<dbReference type="Gene3D" id="1.10.357.140">
    <property type="entry name" value="UbiA prenyltransferase"/>
    <property type="match status" value="1"/>
</dbReference>
<reference evidence="10" key="2">
    <citation type="submission" date="2023-05" db="EMBL/GenBank/DDBJ databases">
        <authorList>
            <consortium name="Lawrence Berkeley National Laboratory"/>
            <person name="Steindorff A."/>
            <person name="Hensen N."/>
            <person name="Bonometti L."/>
            <person name="Westerberg I."/>
            <person name="Brannstrom I.O."/>
            <person name="Guillou S."/>
            <person name="Cros-Aarteil S."/>
            <person name="Calhoun S."/>
            <person name="Haridas S."/>
            <person name="Kuo A."/>
            <person name="Mondo S."/>
            <person name="Pangilinan J."/>
            <person name="Riley R."/>
            <person name="Labutti K."/>
            <person name="Andreopoulos B."/>
            <person name="Lipzen A."/>
            <person name="Chen C."/>
            <person name="Yanf M."/>
            <person name="Daum C."/>
            <person name="Ng V."/>
            <person name="Clum A."/>
            <person name="Ohm R."/>
            <person name="Martin F."/>
            <person name="Silar P."/>
            <person name="Natvig D."/>
            <person name="Lalanne C."/>
            <person name="Gautier V."/>
            <person name="Ament-Velasquez S.L."/>
            <person name="Kruys A."/>
            <person name="Hutchinson M.I."/>
            <person name="Powell A.J."/>
            <person name="Barry K."/>
            <person name="Miller A.N."/>
            <person name="Grigoriev I.V."/>
            <person name="Debuchy R."/>
            <person name="Gladieux P."/>
            <person name="Thoren M.H."/>
            <person name="Johannesson H."/>
        </authorList>
    </citation>
    <scope>NUCLEOTIDE SEQUENCE</scope>
    <source>
        <strain evidence="10">PSN293</strain>
    </source>
</reference>
<dbReference type="PANTHER" id="PTHR11048">
    <property type="entry name" value="PRENYLTRANSFERASES"/>
    <property type="match status" value="1"/>
</dbReference>
<evidence type="ECO:0000256" key="5">
    <source>
        <dbReference type="ARBA" id="ARBA00022679"/>
    </source>
</evidence>
<dbReference type="InterPro" id="IPR044878">
    <property type="entry name" value="UbiA_sf"/>
</dbReference>
<dbReference type="PANTHER" id="PTHR11048:SF39">
    <property type="entry name" value="POLYPRENYL TRANSFERASE AUSN"/>
    <property type="match status" value="1"/>
</dbReference>
<comment type="pathway">
    <text evidence="3">Secondary metabolite biosynthesis; terpenoid biosynthesis.</text>
</comment>
<keyword evidence="5" id="KW-0808">Transferase</keyword>
<comment type="caution">
    <text evidence="10">The sequence shown here is derived from an EMBL/GenBank/DDBJ whole genome shotgun (WGS) entry which is preliminary data.</text>
</comment>
<dbReference type="EMBL" id="MU858416">
    <property type="protein sequence ID" value="KAK4206422.1"/>
    <property type="molecule type" value="Genomic_DNA"/>
</dbReference>